<proteinExistence type="predicted"/>
<protein>
    <submittedName>
        <fullName evidence="2">Uncharacterized protein</fullName>
    </submittedName>
</protein>
<reference evidence="3" key="1">
    <citation type="submission" date="2017-08" db="EMBL/GenBank/DDBJ databases">
        <title>A dynamic microbial community with high functional redundancy inhabits the cold, oxic subseafloor aquifer.</title>
        <authorList>
            <person name="Tully B.J."/>
            <person name="Wheat C.G."/>
            <person name="Glazer B.T."/>
            <person name="Huber J.A."/>
        </authorList>
    </citation>
    <scope>NUCLEOTIDE SEQUENCE [LARGE SCALE GENOMIC DNA]</scope>
</reference>
<feature type="signal peptide" evidence="1">
    <location>
        <begin position="1"/>
        <end position="18"/>
    </location>
</feature>
<name>A0A2A4X250_9GAMM</name>
<evidence type="ECO:0000313" key="3">
    <source>
        <dbReference type="Proteomes" id="UP000218767"/>
    </source>
</evidence>
<dbReference type="Proteomes" id="UP000218767">
    <property type="component" value="Unassembled WGS sequence"/>
</dbReference>
<accession>A0A2A4X250</accession>
<keyword evidence="1" id="KW-0732">Signal</keyword>
<comment type="caution">
    <text evidence="2">The sequence shown here is derived from an EMBL/GenBank/DDBJ whole genome shotgun (WGS) entry which is preliminary data.</text>
</comment>
<evidence type="ECO:0000313" key="2">
    <source>
        <dbReference type="EMBL" id="PCI76586.1"/>
    </source>
</evidence>
<sequence>MRKLLLFALLSFCQFTIAAENDPPAQDVDLQEAAQVEADSSIETQEDGSDLVAAEILDTNEDEEESSVRFIPTEEISQDFGVSFPVDI</sequence>
<dbReference type="EMBL" id="NVUL01000055">
    <property type="protein sequence ID" value="PCI76586.1"/>
    <property type="molecule type" value="Genomic_DNA"/>
</dbReference>
<feature type="chain" id="PRO_5012992052" evidence="1">
    <location>
        <begin position="19"/>
        <end position="88"/>
    </location>
</feature>
<organism evidence="2 3">
    <name type="scientific">SAR86 cluster bacterium</name>
    <dbReference type="NCBI Taxonomy" id="2030880"/>
    <lineage>
        <taxon>Bacteria</taxon>
        <taxon>Pseudomonadati</taxon>
        <taxon>Pseudomonadota</taxon>
        <taxon>Gammaproteobacteria</taxon>
        <taxon>SAR86 cluster</taxon>
    </lineage>
</organism>
<gene>
    <name evidence="2" type="ORF">COB20_10290</name>
</gene>
<dbReference type="AlphaFoldDB" id="A0A2A4X250"/>
<evidence type="ECO:0000256" key="1">
    <source>
        <dbReference type="SAM" id="SignalP"/>
    </source>
</evidence>